<keyword evidence="4" id="KW-1185">Reference proteome</keyword>
<keyword evidence="2" id="KW-0732">Signal</keyword>
<feature type="signal peptide" evidence="2">
    <location>
        <begin position="1"/>
        <end position="21"/>
    </location>
</feature>
<dbReference type="Proteomes" id="UP001239445">
    <property type="component" value="Unassembled WGS sequence"/>
</dbReference>
<sequence>MRSSSALTCLLSACAAVAAAAAHIPAGDAGMKVLGPGQETQTRAALCPPRTEATCCYYLDYSGMEVECIVSRVQPTSHVLLRAKEESTVEPISGKEKLKRREKEGAKDHLLR</sequence>
<evidence type="ECO:0000256" key="2">
    <source>
        <dbReference type="SAM" id="SignalP"/>
    </source>
</evidence>
<accession>A0AAJ0BJM4</accession>
<evidence type="ECO:0000256" key="1">
    <source>
        <dbReference type="SAM" id="MobiDB-lite"/>
    </source>
</evidence>
<protein>
    <submittedName>
        <fullName evidence="3">Uncharacterized protein</fullName>
    </submittedName>
</protein>
<dbReference type="EMBL" id="MU839828">
    <property type="protein sequence ID" value="KAK1759470.1"/>
    <property type="molecule type" value="Genomic_DNA"/>
</dbReference>
<comment type="caution">
    <text evidence="3">The sequence shown here is derived from an EMBL/GenBank/DDBJ whole genome shotgun (WGS) entry which is preliminary data.</text>
</comment>
<gene>
    <name evidence="3" type="ORF">QBC47DRAFT_357328</name>
</gene>
<dbReference type="AlphaFoldDB" id="A0AAJ0BJM4"/>
<evidence type="ECO:0000313" key="3">
    <source>
        <dbReference type="EMBL" id="KAK1759470.1"/>
    </source>
</evidence>
<feature type="region of interest" description="Disordered" evidence="1">
    <location>
        <begin position="86"/>
        <end position="112"/>
    </location>
</feature>
<feature type="chain" id="PRO_5042490252" evidence="2">
    <location>
        <begin position="22"/>
        <end position="112"/>
    </location>
</feature>
<organism evidence="3 4">
    <name type="scientific">Echria macrotheca</name>
    <dbReference type="NCBI Taxonomy" id="438768"/>
    <lineage>
        <taxon>Eukaryota</taxon>
        <taxon>Fungi</taxon>
        <taxon>Dikarya</taxon>
        <taxon>Ascomycota</taxon>
        <taxon>Pezizomycotina</taxon>
        <taxon>Sordariomycetes</taxon>
        <taxon>Sordariomycetidae</taxon>
        <taxon>Sordariales</taxon>
        <taxon>Schizotheciaceae</taxon>
        <taxon>Echria</taxon>
    </lineage>
</organism>
<proteinExistence type="predicted"/>
<name>A0AAJ0BJM4_9PEZI</name>
<evidence type="ECO:0000313" key="4">
    <source>
        <dbReference type="Proteomes" id="UP001239445"/>
    </source>
</evidence>
<reference evidence="3" key="1">
    <citation type="submission" date="2023-06" db="EMBL/GenBank/DDBJ databases">
        <title>Genome-scale phylogeny and comparative genomics of the fungal order Sordariales.</title>
        <authorList>
            <consortium name="Lawrence Berkeley National Laboratory"/>
            <person name="Hensen N."/>
            <person name="Bonometti L."/>
            <person name="Westerberg I."/>
            <person name="Brannstrom I.O."/>
            <person name="Guillou S."/>
            <person name="Cros-Aarteil S."/>
            <person name="Calhoun S."/>
            <person name="Haridas S."/>
            <person name="Kuo A."/>
            <person name="Mondo S."/>
            <person name="Pangilinan J."/>
            <person name="Riley R."/>
            <person name="Labutti K."/>
            <person name="Andreopoulos B."/>
            <person name="Lipzen A."/>
            <person name="Chen C."/>
            <person name="Yanf M."/>
            <person name="Daum C."/>
            <person name="Ng V."/>
            <person name="Clum A."/>
            <person name="Steindorff A."/>
            <person name="Ohm R."/>
            <person name="Martin F."/>
            <person name="Silar P."/>
            <person name="Natvig D."/>
            <person name="Lalanne C."/>
            <person name="Gautier V."/>
            <person name="Ament-Velasquez S.L."/>
            <person name="Kruys A."/>
            <person name="Hutchinson M.I."/>
            <person name="Powell A.J."/>
            <person name="Barry K."/>
            <person name="Miller A.N."/>
            <person name="Grigoriev I.V."/>
            <person name="Debuchy R."/>
            <person name="Gladieux P."/>
            <person name="Thoren M.H."/>
            <person name="Johannesson H."/>
        </authorList>
    </citation>
    <scope>NUCLEOTIDE SEQUENCE</scope>
    <source>
        <strain evidence="3">PSN4</strain>
    </source>
</reference>